<dbReference type="PANTHER" id="PTHR47810">
    <property type="entry name" value="DNA LIGASE"/>
    <property type="match status" value="1"/>
</dbReference>
<evidence type="ECO:0000256" key="2">
    <source>
        <dbReference type="ARBA" id="ARBA00022598"/>
    </source>
</evidence>
<evidence type="ECO:0000259" key="8">
    <source>
        <dbReference type="Pfam" id="PF14743"/>
    </source>
</evidence>
<evidence type="ECO:0000259" key="7">
    <source>
        <dbReference type="Pfam" id="PF01068"/>
    </source>
</evidence>
<evidence type="ECO:0000256" key="1">
    <source>
        <dbReference type="ARBA" id="ARBA00001968"/>
    </source>
</evidence>
<dbReference type="GO" id="GO:0006281">
    <property type="term" value="P:DNA repair"/>
    <property type="evidence" value="ECO:0007669"/>
    <property type="project" value="UniProtKB-KW"/>
</dbReference>
<dbReference type="Pfam" id="PF14743">
    <property type="entry name" value="DNA_ligase_OB_2"/>
    <property type="match status" value="1"/>
</dbReference>
<dbReference type="Gene3D" id="2.40.50.140">
    <property type="entry name" value="Nucleic acid-binding proteins"/>
    <property type="match status" value="1"/>
</dbReference>
<dbReference type="Pfam" id="PF01068">
    <property type="entry name" value="DNA_ligase_A_M"/>
    <property type="match status" value="1"/>
</dbReference>
<evidence type="ECO:0000256" key="3">
    <source>
        <dbReference type="ARBA" id="ARBA00022705"/>
    </source>
</evidence>
<evidence type="ECO:0000256" key="5">
    <source>
        <dbReference type="ARBA" id="ARBA00023204"/>
    </source>
</evidence>
<proteinExistence type="predicted"/>
<dbReference type="Proteomes" id="UP000600220">
    <property type="component" value="Unassembled WGS sequence"/>
</dbReference>
<dbReference type="GO" id="GO:0006260">
    <property type="term" value="P:DNA replication"/>
    <property type="evidence" value="ECO:0007669"/>
    <property type="project" value="UniProtKB-KW"/>
</dbReference>
<keyword evidence="10" id="KW-1185">Reference proteome</keyword>
<dbReference type="SUPFAM" id="SSF50249">
    <property type="entry name" value="Nucleic acid-binding proteins"/>
    <property type="match status" value="1"/>
</dbReference>
<feature type="domain" description="ATP-dependent DNA ligase family profile" evidence="7">
    <location>
        <begin position="159"/>
        <end position="343"/>
    </location>
</feature>
<feature type="domain" description="DNA ligase OB-like" evidence="8">
    <location>
        <begin position="362"/>
        <end position="428"/>
    </location>
</feature>
<keyword evidence="5" id="KW-0234">DNA repair</keyword>
<dbReference type="PANTHER" id="PTHR47810:SF1">
    <property type="entry name" value="DNA LIGASE B"/>
    <property type="match status" value="1"/>
</dbReference>
<dbReference type="InterPro" id="IPR029319">
    <property type="entry name" value="DNA_ligase_OB"/>
</dbReference>
<accession>A0A8H9BVA1</accession>
<evidence type="ECO:0000256" key="4">
    <source>
        <dbReference type="ARBA" id="ARBA00022763"/>
    </source>
</evidence>
<keyword evidence="4" id="KW-0227">DNA damage</keyword>
<keyword evidence="2 9" id="KW-0436">Ligase</keyword>
<dbReference type="InterPro" id="IPR012310">
    <property type="entry name" value="DNA_ligase_ATP-dep_cent"/>
</dbReference>
<dbReference type="GO" id="GO:0006310">
    <property type="term" value="P:DNA recombination"/>
    <property type="evidence" value="ECO:0007669"/>
    <property type="project" value="InterPro"/>
</dbReference>
<comment type="caution">
    <text evidence="9">The sequence shown here is derived from an EMBL/GenBank/DDBJ whole genome shotgun (WGS) entry which is preliminary data.</text>
</comment>
<dbReference type="EMBL" id="AAXKXX010000001">
    <property type="protein sequence ID" value="EGQ4383503.1"/>
    <property type="molecule type" value="Genomic_DNA"/>
</dbReference>
<dbReference type="AlphaFoldDB" id="A0A8H9BVA1"/>
<evidence type="ECO:0000313" key="9">
    <source>
        <dbReference type="EMBL" id="EGQ4383503.1"/>
    </source>
</evidence>
<comment type="catalytic activity">
    <reaction evidence="6">
        <text>ATP + (deoxyribonucleotide)n-3'-hydroxyl + 5'-phospho-(deoxyribonucleotide)m = (deoxyribonucleotide)n+m + AMP + diphosphate.</text>
        <dbReference type="EC" id="6.5.1.1"/>
    </reaction>
</comment>
<dbReference type="SUPFAM" id="SSF56091">
    <property type="entry name" value="DNA ligase/mRNA capping enzyme, catalytic domain"/>
    <property type="match status" value="1"/>
</dbReference>
<organism evidence="9 10">
    <name type="scientific">Staphylococcus pseudintermedius</name>
    <dbReference type="NCBI Taxonomy" id="283734"/>
    <lineage>
        <taxon>Bacteria</taxon>
        <taxon>Bacillati</taxon>
        <taxon>Bacillota</taxon>
        <taxon>Bacilli</taxon>
        <taxon>Bacillales</taxon>
        <taxon>Staphylococcaceae</taxon>
        <taxon>Staphylococcus</taxon>
        <taxon>Staphylococcus intermedius group</taxon>
    </lineage>
</organism>
<evidence type="ECO:0000256" key="6">
    <source>
        <dbReference type="ARBA" id="ARBA00034003"/>
    </source>
</evidence>
<sequence>MQKLYEVLESLKKTSSRIEKESILRSGKKDELLQNVLKFLYDDLITTGLSNKKIAKPVNPVEVDNPNLQVLMDYLKKNNSGKDRDIALVKGYIQAFKNEYGENIANLVKSIVIKDYPAGVSKITLNKVFGKNFIFKFDVRKGSKFEGELKANVIYSQSVKIDGHRCVALVDKDGVKLFARSGKEYKGLITFEKALEAFYEEHKQPMMFDGELLAFNDNDLSSDKLFKVTSSRLRKDGVKSDIQYIMFDCMPLEEFKDGKSKLKFTKRREQLAEYTEILNTYTDGNKQGRKYFTNVKSLYQGNDLAEIQRVQKKMEELGYEGTMLDDINAYYTTTRTKTLLKFKTFYSADLRVLQLVEHTRGGKLGSIVVEYKGNELQVGSGFTEKQRIKYWQEPELIINKIVEVGYFEESSDKDGNLSLRFPTFKQIREDKTVYDVSYH</sequence>
<keyword evidence="3" id="KW-0235">DNA replication</keyword>
<comment type="cofactor">
    <cofactor evidence="1">
        <name>a divalent metal cation</name>
        <dbReference type="ChEBI" id="CHEBI:60240"/>
    </cofactor>
</comment>
<dbReference type="GO" id="GO:0005524">
    <property type="term" value="F:ATP binding"/>
    <property type="evidence" value="ECO:0007669"/>
    <property type="project" value="InterPro"/>
</dbReference>
<reference evidence="9 10" key="1">
    <citation type="submission" date="2018-11" db="EMBL/GenBank/DDBJ databases">
        <authorList>
            <consortium name="Veterinary Laboratory Investigation and Response Network"/>
        </authorList>
    </citation>
    <scope>NUCLEOTIDE SEQUENCE [LARGE SCALE GENOMIC DNA]</scope>
    <source>
        <strain evidence="9 10">SPSE-18-VL-LA-PA-Ryan-0021</strain>
    </source>
</reference>
<gene>
    <name evidence="9" type="ORF">EGV54_00100</name>
</gene>
<name>A0A8H9BVA1_STAPS</name>
<protein>
    <submittedName>
        <fullName evidence="9">ATP-dependent DNA ligase</fullName>
    </submittedName>
</protein>
<evidence type="ECO:0000313" key="10">
    <source>
        <dbReference type="Proteomes" id="UP000600220"/>
    </source>
</evidence>
<dbReference type="Gene3D" id="3.30.470.30">
    <property type="entry name" value="DNA ligase/mRNA capping enzyme"/>
    <property type="match status" value="1"/>
</dbReference>
<dbReference type="InterPro" id="IPR050326">
    <property type="entry name" value="NAD_dep_DNA_ligaseB"/>
</dbReference>
<dbReference type="GO" id="GO:0003910">
    <property type="term" value="F:DNA ligase (ATP) activity"/>
    <property type="evidence" value="ECO:0007669"/>
    <property type="project" value="UniProtKB-EC"/>
</dbReference>
<dbReference type="CDD" id="cd08041">
    <property type="entry name" value="OBF_kDNA_ligase_like"/>
    <property type="match status" value="1"/>
</dbReference>
<dbReference type="InterPro" id="IPR012340">
    <property type="entry name" value="NA-bd_OB-fold"/>
</dbReference>